<evidence type="ECO:0000313" key="2">
    <source>
        <dbReference type="EMBL" id="CAG5124669.1"/>
    </source>
</evidence>
<reference evidence="2" key="1">
    <citation type="submission" date="2021-04" db="EMBL/GenBank/DDBJ databases">
        <authorList>
            <consortium name="Molecular Ecology Group"/>
        </authorList>
    </citation>
    <scope>NUCLEOTIDE SEQUENCE</scope>
</reference>
<dbReference type="InterPro" id="IPR009030">
    <property type="entry name" value="Growth_fac_rcpt_cys_sf"/>
</dbReference>
<comment type="caution">
    <text evidence="2">The sequence shown here is derived from an EMBL/GenBank/DDBJ whole genome shotgun (WGS) entry which is preliminary data.</text>
</comment>
<organism evidence="2 3">
    <name type="scientific">Candidula unifasciata</name>
    <dbReference type="NCBI Taxonomy" id="100452"/>
    <lineage>
        <taxon>Eukaryota</taxon>
        <taxon>Metazoa</taxon>
        <taxon>Spiralia</taxon>
        <taxon>Lophotrochozoa</taxon>
        <taxon>Mollusca</taxon>
        <taxon>Gastropoda</taxon>
        <taxon>Heterobranchia</taxon>
        <taxon>Euthyneura</taxon>
        <taxon>Panpulmonata</taxon>
        <taxon>Eupulmonata</taxon>
        <taxon>Stylommatophora</taxon>
        <taxon>Helicina</taxon>
        <taxon>Helicoidea</taxon>
        <taxon>Geomitridae</taxon>
        <taxon>Candidula</taxon>
    </lineage>
</organism>
<dbReference type="SUPFAM" id="SSF57184">
    <property type="entry name" value="Growth factor receptor domain"/>
    <property type="match status" value="1"/>
</dbReference>
<proteinExistence type="predicted"/>
<name>A0A8S3Z669_9EUPU</name>
<dbReference type="PROSITE" id="PS01186">
    <property type="entry name" value="EGF_2"/>
    <property type="match status" value="1"/>
</dbReference>
<keyword evidence="3" id="KW-1185">Reference proteome</keyword>
<gene>
    <name evidence="2" type="ORF">CUNI_LOCUS10227</name>
</gene>
<accession>A0A8S3Z669</accession>
<evidence type="ECO:0000259" key="1">
    <source>
        <dbReference type="PROSITE" id="PS01186"/>
    </source>
</evidence>
<feature type="domain" description="EGF-like" evidence="1">
    <location>
        <begin position="48"/>
        <end position="61"/>
    </location>
</feature>
<dbReference type="EMBL" id="CAJHNH020001835">
    <property type="protein sequence ID" value="CAG5124669.1"/>
    <property type="molecule type" value="Genomic_DNA"/>
</dbReference>
<dbReference type="InterPro" id="IPR000742">
    <property type="entry name" value="EGF"/>
</dbReference>
<dbReference type="Proteomes" id="UP000678393">
    <property type="component" value="Unassembled WGS sequence"/>
</dbReference>
<sequence>MQAVIIVSANVTLISIIKMELLNTTQLCDFTPGECVPHAVCEGKSQRCVCKAGYYSRGNLCRELINATICEGVPGECVTNARCVGDTCQCEDGYFPKDGL</sequence>
<feature type="non-terminal residue" evidence="2">
    <location>
        <position position="100"/>
    </location>
</feature>
<protein>
    <recommendedName>
        <fullName evidence="1">EGF-like domain-containing protein</fullName>
    </recommendedName>
</protein>
<evidence type="ECO:0000313" key="3">
    <source>
        <dbReference type="Proteomes" id="UP000678393"/>
    </source>
</evidence>
<dbReference type="AlphaFoldDB" id="A0A8S3Z669"/>